<dbReference type="GO" id="GO:0030570">
    <property type="term" value="F:pectate lyase activity"/>
    <property type="evidence" value="ECO:0007669"/>
    <property type="project" value="InterPro"/>
</dbReference>
<keyword evidence="8" id="KW-0624">Polysaccharide degradation</keyword>
<comment type="catalytic activity">
    <reaction evidence="5">
        <text>Eliminative cleavage of (1-&gt;4)-alpha-D-galacturonan methyl ester to give oligosaccharides with 4-deoxy-6-O-methyl-alpha-D-galact-4-enuronosyl groups at their non-reducing ends.</text>
        <dbReference type="EC" id="4.2.2.10"/>
    </reaction>
</comment>
<organism evidence="11 12">
    <name type="scientific">Rhizoctonia solani</name>
    <dbReference type="NCBI Taxonomy" id="456999"/>
    <lineage>
        <taxon>Eukaryota</taxon>
        <taxon>Fungi</taxon>
        <taxon>Dikarya</taxon>
        <taxon>Basidiomycota</taxon>
        <taxon>Agaricomycotina</taxon>
        <taxon>Agaricomycetes</taxon>
        <taxon>Cantharellales</taxon>
        <taxon>Ceratobasidiaceae</taxon>
        <taxon>Rhizoctonia</taxon>
    </lineage>
</organism>
<evidence type="ECO:0000256" key="5">
    <source>
        <dbReference type="ARBA" id="ARBA00036818"/>
    </source>
</evidence>
<evidence type="ECO:0000256" key="4">
    <source>
        <dbReference type="ARBA" id="ARBA00023239"/>
    </source>
</evidence>
<dbReference type="Gene3D" id="2.160.20.10">
    <property type="entry name" value="Single-stranded right-handed beta-helix, Pectin lyase-like"/>
    <property type="match status" value="1"/>
</dbReference>
<keyword evidence="8" id="KW-0119">Carbohydrate metabolism</keyword>
<dbReference type="EMBL" id="CAJMWQ010001058">
    <property type="protein sequence ID" value="CAE6432249.1"/>
    <property type="molecule type" value="Genomic_DNA"/>
</dbReference>
<evidence type="ECO:0000256" key="1">
    <source>
        <dbReference type="ARBA" id="ARBA00010980"/>
    </source>
</evidence>
<dbReference type="InterPro" id="IPR011050">
    <property type="entry name" value="Pectin_lyase_fold/virulence"/>
</dbReference>
<evidence type="ECO:0000256" key="6">
    <source>
        <dbReference type="ARBA" id="ARBA00037631"/>
    </source>
</evidence>
<evidence type="ECO:0000313" key="12">
    <source>
        <dbReference type="Proteomes" id="UP000663826"/>
    </source>
</evidence>
<keyword evidence="4 8" id="KW-0456">Lyase</keyword>
<accession>A0A8H3APS1</accession>
<comment type="caution">
    <text evidence="11">The sequence shown here is derived from an EMBL/GenBank/DDBJ whole genome shotgun (WGS) entry which is preliminary data.</text>
</comment>
<dbReference type="InterPro" id="IPR045032">
    <property type="entry name" value="PEL"/>
</dbReference>
<evidence type="ECO:0000256" key="3">
    <source>
        <dbReference type="ARBA" id="ARBA00023180"/>
    </source>
</evidence>
<evidence type="ECO:0000256" key="2">
    <source>
        <dbReference type="ARBA" id="ARBA00023157"/>
    </source>
</evidence>
<proteinExistence type="inferred from homology"/>
<evidence type="ECO:0000256" key="7">
    <source>
        <dbReference type="ARBA" id="ARBA00039082"/>
    </source>
</evidence>
<protein>
    <recommendedName>
        <fullName evidence="7">pectin lyase</fullName>
        <ecNumber evidence="7">4.2.2.10</ecNumber>
    </recommendedName>
</protein>
<dbReference type="GO" id="GO:0047490">
    <property type="term" value="F:pectin lyase activity"/>
    <property type="evidence" value="ECO:0007669"/>
    <property type="project" value="UniProtKB-EC"/>
</dbReference>
<feature type="domain" description="Pectate lyase" evidence="10">
    <location>
        <begin position="96"/>
        <end position="299"/>
    </location>
</feature>
<feature type="chain" id="PRO_5034948339" description="pectin lyase" evidence="9">
    <location>
        <begin position="20"/>
        <end position="381"/>
    </location>
</feature>
<gene>
    <name evidence="11" type="ORF">RDB_LOCUS60802</name>
</gene>
<evidence type="ECO:0000256" key="9">
    <source>
        <dbReference type="SAM" id="SignalP"/>
    </source>
</evidence>
<dbReference type="InterPro" id="IPR012334">
    <property type="entry name" value="Pectin_lyas_fold"/>
</dbReference>
<dbReference type="Pfam" id="PF00544">
    <property type="entry name" value="Pectate_lyase_4"/>
    <property type="match status" value="1"/>
</dbReference>
<evidence type="ECO:0000313" key="11">
    <source>
        <dbReference type="EMBL" id="CAE6432249.1"/>
    </source>
</evidence>
<keyword evidence="9" id="KW-0732">Signal</keyword>
<comment type="similarity">
    <text evidence="1 8">Belongs to the polysaccharide lyase 1 family.</text>
</comment>
<dbReference type="Proteomes" id="UP000663826">
    <property type="component" value="Unassembled WGS sequence"/>
</dbReference>
<evidence type="ECO:0000256" key="8">
    <source>
        <dbReference type="RuleBase" id="RU361173"/>
    </source>
</evidence>
<dbReference type="SUPFAM" id="SSF51126">
    <property type="entry name" value="Pectin lyase-like"/>
    <property type="match status" value="1"/>
</dbReference>
<feature type="signal peptide" evidence="9">
    <location>
        <begin position="1"/>
        <end position="19"/>
    </location>
</feature>
<dbReference type="InterPro" id="IPR002022">
    <property type="entry name" value="Pec_lyase"/>
</dbReference>
<dbReference type="SMART" id="SM00656">
    <property type="entry name" value="Amb_all"/>
    <property type="match status" value="1"/>
</dbReference>
<keyword evidence="3" id="KW-0325">Glycoprotein</keyword>
<comment type="function">
    <text evidence="6">Pectinolytic enzymes consist of four classes of enzymes: pectin lyase, polygalacturonase, pectin methylesterase and rhamnogalacturonase. Among pectinolytic enzymes, pectin lyase is the most important in depolymerization of pectin, since it cleaves internal glycosidic bonds of highly methylated pectins.</text>
</comment>
<dbReference type="PANTHER" id="PTHR31683">
    <property type="entry name" value="PECTATE LYASE 18-RELATED"/>
    <property type="match status" value="1"/>
</dbReference>
<name>A0A8H3APS1_9AGAM</name>
<dbReference type="EC" id="4.2.2.10" evidence="7"/>
<reference evidence="11" key="1">
    <citation type="submission" date="2021-01" db="EMBL/GenBank/DDBJ databases">
        <authorList>
            <person name="Kaushik A."/>
        </authorList>
    </citation>
    <scope>NUCLEOTIDE SEQUENCE</scope>
    <source>
        <strain evidence="11">AG1-1B</strain>
    </source>
</reference>
<comment type="subcellular location">
    <subcellularLocation>
        <location evidence="8">Secreted</location>
    </subcellularLocation>
</comment>
<dbReference type="AlphaFoldDB" id="A0A8H3APS1"/>
<keyword evidence="2" id="KW-1015">Disulfide bond</keyword>
<evidence type="ECO:0000259" key="10">
    <source>
        <dbReference type="SMART" id="SM00656"/>
    </source>
</evidence>
<dbReference type="PANTHER" id="PTHR31683:SF67">
    <property type="entry name" value="PECTIN LYASE F-RELATED"/>
    <property type="match status" value="1"/>
</dbReference>
<keyword evidence="8" id="KW-0964">Secreted</keyword>
<sequence>MLILGSLAIVLFASKGALAVGSAFGFATGTTGGAAAAPATPTSTAQLVSWLSDGTARTIVLNRTYDFTDSQVGNFAELVSTETYEPLGLYYCNRAQALDLLSQSPARNQRQQLVTITYRNTGTSGLPVGSNKTILGKGTSGWIKGKGLQLVGSKILIVQNIRISDINHQFVWGGDAIDLKGASNIWIDHNYFNRHFDTSTKVTISNNHFDGQSDYSTGCDKHHYWAFLMLGKGDQITFALNHVYYTAGRGPHIGGTSGNSQLLHMYNNYFNAISGHALDADVGATVLAEGNYFNNVKTPSTGNANGAVFAPTSSTMADQCSSTLGRKCALNTLAGSGSLTNTAKNGVISQFTASVVKSASMMDQSSVPSYVLANAGIGKVN</sequence>